<comment type="caution">
    <text evidence="3">The sequence shown here is derived from an EMBL/GenBank/DDBJ whole genome shotgun (WGS) entry which is preliminary data.</text>
</comment>
<protein>
    <submittedName>
        <fullName evidence="3">DNA-binding transcriptional MerR regulator</fullName>
    </submittedName>
</protein>
<organism evidence="3 4">
    <name type="scientific">Actinocrispum wychmicini</name>
    <dbReference type="NCBI Taxonomy" id="1213861"/>
    <lineage>
        <taxon>Bacteria</taxon>
        <taxon>Bacillati</taxon>
        <taxon>Actinomycetota</taxon>
        <taxon>Actinomycetes</taxon>
        <taxon>Pseudonocardiales</taxon>
        <taxon>Pseudonocardiaceae</taxon>
        <taxon>Actinocrispum</taxon>
    </lineage>
</organism>
<keyword evidence="4" id="KW-1185">Reference proteome</keyword>
<sequence length="298" mass="32215">MQFRTTLGIGELARLTRVPVRTIRFYCDTGILTTVRSTGGHRRFAPDAVDQLTLVRRLRGLGLGLPAITDVLAGRRSMADAVAAARAELDVSLAELAWRRASLVAVEQSRPTERAARLDLLTAVTDSRAAHDTLVEYWRRAVANPWPEPVFEAFAAMVVPDPPAEPTAAQVMAYAQMVTLTANRLLPSLLTEHVVDQHSMLAGVDEAIGLASPLVSAGTIPGPGPVLDQFVAAHAVGRDRRDSPAFRQELLTTLASGREPGFRRYWGLYAEVTGETTTLGGTHIWLLDSLAEAVAAQH</sequence>
<dbReference type="EMBL" id="SLWS01000008">
    <property type="protein sequence ID" value="TCO54942.1"/>
    <property type="molecule type" value="Genomic_DNA"/>
</dbReference>
<dbReference type="RefSeq" id="WP_207926358.1">
    <property type="nucleotide sequence ID" value="NZ_SLWS01000008.1"/>
</dbReference>
<dbReference type="GO" id="GO:0003677">
    <property type="term" value="F:DNA binding"/>
    <property type="evidence" value="ECO:0007669"/>
    <property type="project" value="UniProtKB-KW"/>
</dbReference>
<evidence type="ECO:0000256" key="1">
    <source>
        <dbReference type="ARBA" id="ARBA00023125"/>
    </source>
</evidence>
<dbReference type="PANTHER" id="PTHR30204:SF93">
    <property type="entry name" value="HTH MERR-TYPE DOMAIN-CONTAINING PROTEIN"/>
    <property type="match status" value="1"/>
</dbReference>
<dbReference type="GO" id="GO:0003700">
    <property type="term" value="F:DNA-binding transcription factor activity"/>
    <property type="evidence" value="ECO:0007669"/>
    <property type="project" value="InterPro"/>
</dbReference>
<dbReference type="InterPro" id="IPR047057">
    <property type="entry name" value="MerR_fam"/>
</dbReference>
<dbReference type="Gene3D" id="1.10.1660.10">
    <property type="match status" value="1"/>
</dbReference>
<evidence type="ECO:0000313" key="4">
    <source>
        <dbReference type="Proteomes" id="UP000295680"/>
    </source>
</evidence>
<dbReference type="SUPFAM" id="SSF46955">
    <property type="entry name" value="Putative DNA-binding domain"/>
    <property type="match status" value="1"/>
</dbReference>
<dbReference type="CDD" id="cd04761">
    <property type="entry name" value="HTH_MerR-SF"/>
    <property type="match status" value="1"/>
</dbReference>
<dbReference type="PROSITE" id="PS50937">
    <property type="entry name" value="HTH_MERR_2"/>
    <property type="match status" value="1"/>
</dbReference>
<proteinExistence type="predicted"/>
<dbReference type="InterPro" id="IPR009061">
    <property type="entry name" value="DNA-bd_dom_put_sf"/>
</dbReference>
<dbReference type="PANTHER" id="PTHR30204">
    <property type="entry name" value="REDOX-CYCLING DRUG-SENSING TRANSCRIPTIONAL ACTIVATOR SOXR"/>
    <property type="match status" value="1"/>
</dbReference>
<keyword evidence="1 3" id="KW-0238">DNA-binding</keyword>
<dbReference type="Proteomes" id="UP000295680">
    <property type="component" value="Unassembled WGS sequence"/>
</dbReference>
<dbReference type="AlphaFoldDB" id="A0A4R2JAQ4"/>
<dbReference type="Pfam" id="PF13411">
    <property type="entry name" value="MerR_1"/>
    <property type="match status" value="1"/>
</dbReference>
<dbReference type="SMART" id="SM00422">
    <property type="entry name" value="HTH_MERR"/>
    <property type="match status" value="1"/>
</dbReference>
<accession>A0A4R2JAQ4</accession>
<dbReference type="InterPro" id="IPR000551">
    <property type="entry name" value="MerR-type_HTH_dom"/>
</dbReference>
<reference evidence="3 4" key="1">
    <citation type="submission" date="2019-03" db="EMBL/GenBank/DDBJ databases">
        <title>Genomic Encyclopedia of Type Strains, Phase IV (KMG-IV): sequencing the most valuable type-strain genomes for metagenomic binning, comparative biology and taxonomic classification.</title>
        <authorList>
            <person name="Goeker M."/>
        </authorList>
    </citation>
    <scope>NUCLEOTIDE SEQUENCE [LARGE SCALE GENOMIC DNA]</scope>
    <source>
        <strain evidence="3 4">DSM 45934</strain>
    </source>
</reference>
<gene>
    <name evidence="3" type="ORF">EV192_108230</name>
</gene>
<evidence type="ECO:0000259" key="2">
    <source>
        <dbReference type="PROSITE" id="PS50937"/>
    </source>
</evidence>
<evidence type="ECO:0000313" key="3">
    <source>
        <dbReference type="EMBL" id="TCO54942.1"/>
    </source>
</evidence>
<feature type="domain" description="HTH merR-type" evidence="2">
    <location>
        <begin position="6"/>
        <end position="74"/>
    </location>
</feature>
<name>A0A4R2JAQ4_9PSEU</name>